<evidence type="ECO:0000313" key="2">
    <source>
        <dbReference type="Proteomes" id="UP000032180"/>
    </source>
</evidence>
<reference evidence="2" key="2">
    <citation type="submission" date="2013-12" db="EMBL/GenBank/DDBJ databases">
        <authorList>
            <person name="Yu Y."/>
            <person name="Lee S."/>
            <person name="de Baynast K."/>
            <person name="Wissotski M."/>
            <person name="Liu L."/>
            <person name="Talag J."/>
            <person name="Goicoechea J."/>
            <person name="Angelova A."/>
            <person name="Jetty R."/>
            <person name="Kudrna D."/>
            <person name="Golser W."/>
            <person name="Rivera L."/>
            <person name="Zhang J."/>
            <person name="Wing R."/>
        </authorList>
    </citation>
    <scope>NUCLEOTIDE SEQUENCE</scope>
</reference>
<evidence type="ECO:0000313" key="1">
    <source>
        <dbReference type="EnsemblPlants" id="LPERR11G18120.1"/>
    </source>
</evidence>
<dbReference type="AlphaFoldDB" id="A0A0D9XUV9"/>
<keyword evidence="2" id="KW-1185">Reference proteome</keyword>
<dbReference type="Proteomes" id="UP000032180">
    <property type="component" value="Chromosome 11"/>
</dbReference>
<protein>
    <submittedName>
        <fullName evidence="1">Uncharacterized protein</fullName>
    </submittedName>
</protein>
<dbReference type="EnsemblPlants" id="LPERR11G18120.1">
    <property type="protein sequence ID" value="LPERR11G18120.1"/>
    <property type="gene ID" value="LPERR11G18120"/>
</dbReference>
<reference evidence="1 2" key="1">
    <citation type="submission" date="2012-08" db="EMBL/GenBank/DDBJ databases">
        <title>Oryza genome evolution.</title>
        <authorList>
            <person name="Wing R.A."/>
        </authorList>
    </citation>
    <scope>NUCLEOTIDE SEQUENCE</scope>
</reference>
<accession>A0A0D9XUV9</accession>
<dbReference type="Gramene" id="LPERR11G18120.1">
    <property type="protein sequence ID" value="LPERR11G18120.1"/>
    <property type="gene ID" value="LPERR11G18120"/>
</dbReference>
<proteinExistence type="predicted"/>
<sequence length="63" mass="6929">MAVLESMTRQPTSVYQQHPFLSPVRGSSFLAGRSSVNILCVHCKLPVLYILAVPPLMGHGFFV</sequence>
<dbReference type="HOGENOM" id="CLU_2888990_0_0_1"/>
<name>A0A0D9XUV9_9ORYZ</name>
<organism evidence="1 2">
    <name type="scientific">Leersia perrieri</name>
    <dbReference type="NCBI Taxonomy" id="77586"/>
    <lineage>
        <taxon>Eukaryota</taxon>
        <taxon>Viridiplantae</taxon>
        <taxon>Streptophyta</taxon>
        <taxon>Embryophyta</taxon>
        <taxon>Tracheophyta</taxon>
        <taxon>Spermatophyta</taxon>
        <taxon>Magnoliopsida</taxon>
        <taxon>Liliopsida</taxon>
        <taxon>Poales</taxon>
        <taxon>Poaceae</taxon>
        <taxon>BOP clade</taxon>
        <taxon>Oryzoideae</taxon>
        <taxon>Oryzeae</taxon>
        <taxon>Oryzinae</taxon>
        <taxon>Leersia</taxon>
    </lineage>
</organism>
<reference evidence="1" key="3">
    <citation type="submission" date="2015-04" db="UniProtKB">
        <authorList>
            <consortium name="EnsemblPlants"/>
        </authorList>
    </citation>
    <scope>IDENTIFICATION</scope>
</reference>